<evidence type="ECO:0000313" key="1">
    <source>
        <dbReference type="EMBL" id="OEJ74754.1"/>
    </source>
</evidence>
<protein>
    <submittedName>
        <fullName evidence="1">Uncharacterized protein</fullName>
    </submittedName>
</protein>
<dbReference type="STRING" id="1781255.BH720_12805"/>
<comment type="caution">
    <text evidence="1">The sequence shown here is derived from an EMBL/GenBank/DDBJ whole genome shotgun (WGS) entry which is preliminary data.</text>
</comment>
<gene>
    <name evidence="1" type="ORF">BH720_12805</name>
</gene>
<reference evidence="1" key="1">
    <citation type="submission" date="2016-09" db="EMBL/GenBank/DDBJ databases">
        <title>Draft genome of thermotolerant cyanobacterium Desertifilum sp. strain IPPAS B-1220.</title>
        <authorList>
            <person name="Sinetova M.A."/>
            <person name="Bolakhan K."/>
            <person name="Zayadan B.K."/>
            <person name="Mironov K.S."/>
            <person name="Ustinova V."/>
            <person name="Kupriyanova E.V."/>
            <person name="Sidorov R.A."/>
            <person name="Skrypnik A.N."/>
            <person name="Gogoleva N.E."/>
            <person name="Gogolev Y.V."/>
            <person name="Los D.A."/>
        </authorList>
    </citation>
    <scope>NUCLEOTIDE SEQUENCE [LARGE SCALE GENOMIC DNA]</scope>
    <source>
        <strain evidence="1">IPPAS B-1220</strain>
    </source>
</reference>
<organism evidence="1">
    <name type="scientific">Desertifilum tharense IPPAS B-1220</name>
    <dbReference type="NCBI Taxonomy" id="1781255"/>
    <lineage>
        <taxon>Bacteria</taxon>
        <taxon>Bacillati</taxon>
        <taxon>Cyanobacteriota</taxon>
        <taxon>Cyanophyceae</taxon>
        <taxon>Desertifilales</taxon>
        <taxon>Desertifilaceae</taxon>
        <taxon>Desertifilum</taxon>
    </lineage>
</organism>
<name>A0A1E5QJI9_9CYAN</name>
<dbReference type="AlphaFoldDB" id="A0A1E5QJI9"/>
<proteinExistence type="predicted"/>
<accession>A0A1E5QJI9</accession>
<sequence>MRPTALRECNQDINRFSSPRHSEGREVLRKGVGSWELGVGEEEDGGVGRWGDGEMGRWGLGIRS</sequence>
<dbReference type="EMBL" id="MJGC01000061">
    <property type="protein sequence ID" value="OEJ74754.1"/>
    <property type="molecule type" value="Genomic_DNA"/>
</dbReference>